<comment type="catalytic activity">
    <reaction evidence="2">
        <text>DNA(n) + a 2'-deoxyribonucleoside 5'-triphosphate = DNA(n+1) + diphosphate</text>
        <dbReference type="Rhea" id="RHEA:22508"/>
        <dbReference type="Rhea" id="RHEA-COMP:17339"/>
        <dbReference type="Rhea" id="RHEA-COMP:17340"/>
        <dbReference type="ChEBI" id="CHEBI:33019"/>
        <dbReference type="ChEBI" id="CHEBI:61560"/>
        <dbReference type="ChEBI" id="CHEBI:173112"/>
        <dbReference type="EC" id="2.7.7.7"/>
    </reaction>
</comment>
<name>A0A087TAN0_STEMI</name>
<dbReference type="InterPro" id="IPR012337">
    <property type="entry name" value="RNaseH-like_sf"/>
</dbReference>
<dbReference type="PANTHER" id="PTHR10322">
    <property type="entry name" value="DNA POLYMERASE CATALYTIC SUBUNIT"/>
    <property type="match status" value="1"/>
</dbReference>
<reference evidence="5 6" key="1">
    <citation type="submission" date="2013-11" db="EMBL/GenBank/DDBJ databases">
        <title>Genome sequencing of Stegodyphus mimosarum.</title>
        <authorList>
            <person name="Bechsgaard J."/>
        </authorList>
    </citation>
    <scope>NUCLEOTIDE SEQUENCE [LARGE SCALE GENOMIC DNA]</scope>
</reference>
<dbReference type="InterPro" id="IPR050240">
    <property type="entry name" value="DNA_pol_type-B"/>
</dbReference>
<feature type="region of interest" description="Disordered" evidence="3">
    <location>
        <begin position="1"/>
        <end position="30"/>
    </location>
</feature>
<evidence type="ECO:0000256" key="1">
    <source>
        <dbReference type="ARBA" id="ARBA00042791"/>
    </source>
</evidence>
<evidence type="ECO:0000256" key="2">
    <source>
        <dbReference type="ARBA" id="ARBA00049244"/>
    </source>
</evidence>
<dbReference type="PANTHER" id="PTHR10322:SF23">
    <property type="entry name" value="DNA POLYMERASE DELTA CATALYTIC SUBUNIT"/>
    <property type="match status" value="1"/>
</dbReference>
<dbReference type="GO" id="GO:0006287">
    <property type="term" value="P:base-excision repair, gap-filling"/>
    <property type="evidence" value="ECO:0007669"/>
    <property type="project" value="TreeGrafter"/>
</dbReference>
<proteinExistence type="predicted"/>
<dbReference type="GO" id="GO:0008296">
    <property type="term" value="F:3'-5'-DNA exonuclease activity"/>
    <property type="evidence" value="ECO:0007669"/>
    <property type="project" value="TreeGrafter"/>
</dbReference>
<dbReference type="STRING" id="407821.A0A087TAN0"/>
<dbReference type="InterPro" id="IPR056435">
    <property type="entry name" value="DPOD/Z_N"/>
</dbReference>
<dbReference type="GO" id="GO:0045004">
    <property type="term" value="P:DNA replication proofreading"/>
    <property type="evidence" value="ECO:0007669"/>
    <property type="project" value="TreeGrafter"/>
</dbReference>
<dbReference type="AlphaFoldDB" id="A0A087TAN0"/>
<evidence type="ECO:0000313" key="6">
    <source>
        <dbReference type="Proteomes" id="UP000054359"/>
    </source>
</evidence>
<dbReference type="SUPFAM" id="SSF53098">
    <property type="entry name" value="Ribonuclease H-like"/>
    <property type="match status" value="1"/>
</dbReference>
<dbReference type="OMA" id="ESNWERP"/>
<gene>
    <name evidence="5" type="ORF">X975_04779</name>
</gene>
<evidence type="ECO:0000256" key="3">
    <source>
        <dbReference type="SAM" id="MobiDB-lite"/>
    </source>
</evidence>
<organism evidence="5 6">
    <name type="scientific">Stegodyphus mimosarum</name>
    <name type="common">African social velvet spider</name>
    <dbReference type="NCBI Taxonomy" id="407821"/>
    <lineage>
        <taxon>Eukaryota</taxon>
        <taxon>Metazoa</taxon>
        <taxon>Ecdysozoa</taxon>
        <taxon>Arthropoda</taxon>
        <taxon>Chelicerata</taxon>
        <taxon>Arachnida</taxon>
        <taxon>Araneae</taxon>
        <taxon>Araneomorphae</taxon>
        <taxon>Entelegynae</taxon>
        <taxon>Eresoidea</taxon>
        <taxon>Eresidae</taxon>
        <taxon>Stegodyphus</taxon>
    </lineage>
</organism>
<dbReference type="EMBL" id="KK114319">
    <property type="protein sequence ID" value="KFM62169.1"/>
    <property type="molecule type" value="Genomic_DNA"/>
</dbReference>
<dbReference type="GO" id="GO:0043625">
    <property type="term" value="C:delta DNA polymerase complex"/>
    <property type="evidence" value="ECO:0007669"/>
    <property type="project" value="TreeGrafter"/>
</dbReference>
<dbReference type="Gene3D" id="3.30.342.10">
    <property type="entry name" value="DNA Polymerase, chain B, domain 1"/>
    <property type="match status" value="1"/>
</dbReference>
<protein>
    <recommendedName>
        <fullName evidence="1">3'-5' exodeoxyribonuclease</fullName>
    </recommendedName>
</protein>
<dbReference type="GO" id="GO:0003887">
    <property type="term" value="F:DNA-directed DNA polymerase activity"/>
    <property type="evidence" value="ECO:0007669"/>
    <property type="project" value="UniProtKB-EC"/>
</dbReference>
<keyword evidence="6" id="KW-1185">Reference proteome</keyword>
<feature type="non-terminal residue" evidence="5">
    <location>
        <position position="219"/>
    </location>
</feature>
<feature type="region of interest" description="Disordered" evidence="3">
    <location>
        <begin position="44"/>
        <end position="76"/>
    </location>
</feature>
<evidence type="ECO:0000259" key="4">
    <source>
        <dbReference type="Pfam" id="PF24055"/>
    </source>
</evidence>
<evidence type="ECO:0000313" key="5">
    <source>
        <dbReference type="EMBL" id="KFM62169.1"/>
    </source>
</evidence>
<feature type="domain" description="DNA polymerase delta/zeta catalytic subunit N-terminal" evidence="4">
    <location>
        <begin position="133"/>
        <end position="209"/>
    </location>
</feature>
<dbReference type="Proteomes" id="UP000054359">
    <property type="component" value="Unassembled WGS sequence"/>
</dbReference>
<accession>A0A087TAN0</accession>
<sequence length="219" mass="24649">MDSKRKAIFGSQDQPKKVQKKNSNDEEFERSNFEEELALMDEMEDEFRSQSLESQECSAEDIESEPSNVKWARPQSPALNPSQDPVIFQQLDLDYYVGQPVPGMPGCNVGPVPIVRMFGVTMAGNSVLCHVHGFLPYFFIPAPPDFQKADCALFREVLNNIVIADMKSNKENISDAVLSVELVMKENIYGYTNNGKVPFLKVTVLLPRFLPAAKRLLET</sequence>
<dbReference type="Pfam" id="PF24055">
    <property type="entry name" value="POL3_N"/>
    <property type="match status" value="1"/>
</dbReference>
<dbReference type="GO" id="GO:0006297">
    <property type="term" value="P:nucleotide-excision repair, DNA gap filling"/>
    <property type="evidence" value="ECO:0007669"/>
    <property type="project" value="TreeGrafter"/>
</dbReference>
<dbReference type="OrthoDB" id="6537894at2759"/>